<evidence type="ECO:0000313" key="1">
    <source>
        <dbReference type="EMBL" id="MBK7424519.1"/>
    </source>
</evidence>
<evidence type="ECO:0000313" key="2">
    <source>
        <dbReference type="Proteomes" id="UP000886602"/>
    </source>
</evidence>
<protein>
    <submittedName>
        <fullName evidence="1">Uncharacterized protein</fullName>
    </submittedName>
</protein>
<dbReference type="Proteomes" id="UP000886602">
    <property type="component" value="Unassembled WGS sequence"/>
</dbReference>
<organism evidence="1 2">
    <name type="scientific">Candidatus Propionivibrio dominans</name>
    <dbReference type="NCBI Taxonomy" id="2954373"/>
    <lineage>
        <taxon>Bacteria</taxon>
        <taxon>Pseudomonadati</taxon>
        <taxon>Pseudomonadota</taxon>
        <taxon>Betaproteobacteria</taxon>
        <taxon>Rhodocyclales</taxon>
        <taxon>Rhodocyclaceae</taxon>
        <taxon>Propionivibrio</taxon>
    </lineage>
</organism>
<reference evidence="1" key="1">
    <citation type="submission" date="2020-10" db="EMBL/GenBank/DDBJ databases">
        <title>Connecting structure to function with the recovery of over 1000 high-quality activated sludge metagenome-assembled genomes encoding full-length rRNA genes using long-read sequencing.</title>
        <authorList>
            <person name="Singleton C.M."/>
            <person name="Petriglieri F."/>
            <person name="Kristensen J.M."/>
            <person name="Kirkegaard R.H."/>
            <person name="Michaelsen T.Y."/>
            <person name="Andersen M.H."/>
            <person name="Karst S.M."/>
            <person name="Dueholm M.S."/>
            <person name="Nielsen P.H."/>
            <person name="Albertsen M."/>
        </authorList>
    </citation>
    <scope>NUCLEOTIDE SEQUENCE</scope>
    <source>
        <strain evidence="1">EsbW_18-Q3-R4-48_MAXAC.044</strain>
    </source>
</reference>
<gene>
    <name evidence="1" type="ORF">IPJ48_16360</name>
</gene>
<sequence length="114" mass="13036">MNLEEQYHAEEMLRKIERVKEDAEVSGLMASAKNRLHLQAKKIGELHQQLAAAQAEALEQARIVGMGGERELALRQQFKIVSELLREASGRMNYGHWSSEFRGRVEKSLKLKGY</sequence>
<name>A0A9D7IHS0_9RHOO</name>
<accession>A0A9D7IHS0</accession>
<dbReference type="AlphaFoldDB" id="A0A9D7IHS0"/>
<dbReference type="EMBL" id="JADJNC010000032">
    <property type="protein sequence ID" value="MBK7424519.1"/>
    <property type="molecule type" value="Genomic_DNA"/>
</dbReference>
<comment type="caution">
    <text evidence="1">The sequence shown here is derived from an EMBL/GenBank/DDBJ whole genome shotgun (WGS) entry which is preliminary data.</text>
</comment>
<proteinExistence type="predicted"/>